<dbReference type="SUPFAM" id="SSF140996">
    <property type="entry name" value="Hermes dimerisation domain"/>
    <property type="match status" value="1"/>
</dbReference>
<keyword evidence="2" id="KW-0479">Metal-binding</keyword>
<evidence type="ECO:0000256" key="2">
    <source>
        <dbReference type="ARBA" id="ARBA00022723"/>
    </source>
</evidence>
<accession>A0A9N9IAP3</accession>
<gene>
    <name evidence="10" type="ORF">AMORRO_LOCUS13803</name>
</gene>
<evidence type="ECO:0000313" key="10">
    <source>
        <dbReference type="EMBL" id="CAG8728087.1"/>
    </source>
</evidence>
<reference evidence="10" key="1">
    <citation type="submission" date="2021-06" db="EMBL/GenBank/DDBJ databases">
        <authorList>
            <person name="Kallberg Y."/>
            <person name="Tangrot J."/>
            <person name="Rosling A."/>
        </authorList>
    </citation>
    <scope>NUCLEOTIDE SEQUENCE</scope>
    <source>
        <strain evidence="10">CL551</strain>
    </source>
</reference>
<keyword evidence="5" id="KW-0805">Transcription regulation</keyword>
<dbReference type="OrthoDB" id="2432695at2759"/>
<keyword evidence="4" id="KW-0862">Zinc</keyword>
<dbReference type="EMBL" id="CAJVPV010025094">
    <property type="protein sequence ID" value="CAG8728087.1"/>
    <property type="molecule type" value="Genomic_DNA"/>
</dbReference>
<proteinExistence type="predicted"/>
<evidence type="ECO:0000256" key="6">
    <source>
        <dbReference type="ARBA" id="ARBA00023163"/>
    </source>
</evidence>
<keyword evidence="11" id="KW-1185">Reference proteome</keyword>
<dbReference type="PROSITE" id="PS50808">
    <property type="entry name" value="ZF_BED"/>
    <property type="match status" value="1"/>
</dbReference>
<evidence type="ECO:0000256" key="1">
    <source>
        <dbReference type="ARBA" id="ARBA00004123"/>
    </source>
</evidence>
<keyword evidence="7" id="KW-0539">Nucleus</keyword>
<evidence type="ECO:0000256" key="5">
    <source>
        <dbReference type="ARBA" id="ARBA00023015"/>
    </source>
</evidence>
<evidence type="ECO:0000256" key="3">
    <source>
        <dbReference type="ARBA" id="ARBA00022771"/>
    </source>
</evidence>
<protein>
    <submittedName>
        <fullName evidence="10">16657_t:CDS:1</fullName>
    </submittedName>
</protein>
<dbReference type="GO" id="GO:0003677">
    <property type="term" value="F:DNA binding"/>
    <property type="evidence" value="ECO:0007669"/>
    <property type="project" value="InterPro"/>
</dbReference>
<dbReference type="InterPro" id="IPR052035">
    <property type="entry name" value="ZnF_BED_domain_contain"/>
</dbReference>
<dbReference type="Pfam" id="PF02892">
    <property type="entry name" value="zf-BED"/>
    <property type="match status" value="1"/>
</dbReference>
<dbReference type="InterPro" id="IPR003656">
    <property type="entry name" value="Znf_BED"/>
</dbReference>
<comment type="subcellular location">
    <subcellularLocation>
        <location evidence="1">Nucleus</location>
    </subcellularLocation>
</comment>
<dbReference type="PANTHER" id="PTHR46481:SF10">
    <property type="entry name" value="ZINC FINGER BED DOMAIN-CONTAINING PROTEIN 39"/>
    <property type="match status" value="1"/>
</dbReference>
<name>A0A9N9IAP3_9GLOM</name>
<evidence type="ECO:0000256" key="4">
    <source>
        <dbReference type="ARBA" id="ARBA00022833"/>
    </source>
</evidence>
<dbReference type="PANTHER" id="PTHR46481">
    <property type="entry name" value="ZINC FINGER BED DOMAIN-CONTAINING PROTEIN 4"/>
    <property type="match status" value="1"/>
</dbReference>
<evidence type="ECO:0000313" key="11">
    <source>
        <dbReference type="Proteomes" id="UP000789342"/>
    </source>
</evidence>
<evidence type="ECO:0000256" key="7">
    <source>
        <dbReference type="ARBA" id="ARBA00023242"/>
    </source>
</evidence>
<dbReference type="GO" id="GO:0005634">
    <property type="term" value="C:nucleus"/>
    <property type="evidence" value="ECO:0007669"/>
    <property type="project" value="UniProtKB-SubCell"/>
</dbReference>
<dbReference type="SMART" id="SM00614">
    <property type="entry name" value="ZnF_BED"/>
    <property type="match status" value="1"/>
</dbReference>
<organism evidence="10 11">
    <name type="scientific">Acaulospora morrowiae</name>
    <dbReference type="NCBI Taxonomy" id="94023"/>
    <lineage>
        <taxon>Eukaryota</taxon>
        <taxon>Fungi</taxon>
        <taxon>Fungi incertae sedis</taxon>
        <taxon>Mucoromycota</taxon>
        <taxon>Glomeromycotina</taxon>
        <taxon>Glomeromycetes</taxon>
        <taxon>Diversisporales</taxon>
        <taxon>Acaulosporaceae</taxon>
        <taxon>Acaulospora</taxon>
    </lineage>
</organism>
<evidence type="ECO:0000259" key="9">
    <source>
        <dbReference type="PROSITE" id="PS50808"/>
    </source>
</evidence>
<dbReference type="Proteomes" id="UP000789342">
    <property type="component" value="Unassembled WGS sequence"/>
</dbReference>
<evidence type="ECO:0000256" key="8">
    <source>
        <dbReference type="PROSITE-ProRule" id="PRU00027"/>
    </source>
</evidence>
<keyword evidence="6" id="KW-0804">Transcription</keyword>
<sequence>MASTTSMRIPAPVWLYFDPPIEVESGKKKARCKLCSTDNYLTVNNSGTSNLCTHIINIHKIDIPSILSSEDLATLFSQSGKHFLREILVEWIVKDCLPFTIIESESFHKLFEVIRKLEGNITIPSASTIKRDLLEYYSVSKASLKETLENNSNKISLTTDIWTSNSSHVINLALQDFLFQLCSEASDQDNDDINILSQTNTSNTQVPTIKKLHMLIAKLQHSPQHCQNLIEICISLNIQHMNPILDSKTRWNSMLNMLERAITMAPALNRIVRKISELSEFGFLP</sequence>
<comment type="caution">
    <text evidence="10">The sequence shown here is derived from an EMBL/GenBank/DDBJ whole genome shotgun (WGS) entry which is preliminary data.</text>
</comment>
<keyword evidence="3 8" id="KW-0863">Zinc-finger</keyword>
<dbReference type="GO" id="GO:0008270">
    <property type="term" value="F:zinc ion binding"/>
    <property type="evidence" value="ECO:0007669"/>
    <property type="project" value="UniProtKB-KW"/>
</dbReference>
<dbReference type="SUPFAM" id="SSF53098">
    <property type="entry name" value="Ribonuclease H-like"/>
    <property type="match status" value="1"/>
</dbReference>
<dbReference type="InterPro" id="IPR012337">
    <property type="entry name" value="RNaseH-like_sf"/>
</dbReference>
<feature type="domain" description="BED-type" evidence="9">
    <location>
        <begin position="8"/>
        <end position="66"/>
    </location>
</feature>
<dbReference type="AlphaFoldDB" id="A0A9N9IAP3"/>